<dbReference type="EMBL" id="BLQM01000143">
    <property type="protein sequence ID" value="GMH68841.1"/>
    <property type="molecule type" value="Genomic_DNA"/>
</dbReference>
<sequence length="141" mass="16852">MNLENLEKAYDQIKKHSNGDETTLLYLDDMASDLKQNVKVQELFNRIVLNRRHLKCSIIFLVQYWKSIPINVRKNSSHIILYKTLNKLENSAVFNEVLNLHHDDVDAIFNYVFDKRFNFLMIDINRGRFYKNFNLLKLSKN</sequence>
<accession>A0A9W7AA56</accession>
<organism evidence="1 2">
    <name type="scientific">Triparma laevis f. inornata</name>
    <dbReference type="NCBI Taxonomy" id="1714386"/>
    <lineage>
        <taxon>Eukaryota</taxon>
        <taxon>Sar</taxon>
        <taxon>Stramenopiles</taxon>
        <taxon>Ochrophyta</taxon>
        <taxon>Bolidophyceae</taxon>
        <taxon>Parmales</taxon>
        <taxon>Triparmaceae</taxon>
        <taxon>Triparma</taxon>
    </lineage>
</organism>
<dbReference type="Proteomes" id="UP001162640">
    <property type="component" value="Unassembled WGS sequence"/>
</dbReference>
<protein>
    <submittedName>
        <fullName evidence="1">Uncharacterized protein</fullName>
    </submittedName>
</protein>
<proteinExistence type="predicted"/>
<dbReference type="AlphaFoldDB" id="A0A9W7AA56"/>
<name>A0A9W7AA56_9STRA</name>
<gene>
    <name evidence="1" type="ORF">TL16_g05019</name>
</gene>
<comment type="caution">
    <text evidence="1">The sequence shown here is derived from an EMBL/GenBank/DDBJ whole genome shotgun (WGS) entry which is preliminary data.</text>
</comment>
<dbReference type="Pfam" id="PF04665">
    <property type="entry name" value="Pox_A32"/>
    <property type="match status" value="1"/>
</dbReference>
<evidence type="ECO:0000313" key="2">
    <source>
        <dbReference type="Proteomes" id="UP001162640"/>
    </source>
</evidence>
<evidence type="ECO:0000313" key="1">
    <source>
        <dbReference type="EMBL" id="GMH68841.1"/>
    </source>
</evidence>
<reference evidence="2" key="1">
    <citation type="journal article" date="2023" name="Commun. Biol.">
        <title>Genome analysis of Parmales, the sister group of diatoms, reveals the evolutionary specialization of diatoms from phago-mixotrophs to photoautotrophs.</title>
        <authorList>
            <person name="Ban H."/>
            <person name="Sato S."/>
            <person name="Yoshikawa S."/>
            <person name="Yamada K."/>
            <person name="Nakamura Y."/>
            <person name="Ichinomiya M."/>
            <person name="Sato N."/>
            <person name="Blanc-Mathieu R."/>
            <person name="Endo H."/>
            <person name="Kuwata A."/>
            <person name="Ogata H."/>
        </authorList>
    </citation>
    <scope>NUCLEOTIDE SEQUENCE [LARGE SCALE GENOMIC DNA]</scope>
</reference>
<dbReference type="InterPro" id="IPR006758">
    <property type="entry name" value="A32L"/>
</dbReference>